<dbReference type="PANTHER" id="PTHR38567">
    <property type="entry name" value="DUF4291 DOMAIN-CONTAINING PROTEIN"/>
    <property type="match status" value="1"/>
</dbReference>
<proteinExistence type="predicted"/>
<dbReference type="AlphaFoldDB" id="A0A0C2A0H5"/>
<sequence length="214" mass="24472">MRPRLAPYLQQRAQWPPEGRHILADYDDDSVVVYQAYRPSIGRYAVEHQRFGGEWSFSRMSWIKPNFLWMMYRCGWAQKPGQEVVLAIRMTRSGFDQILAQAVHSSYVAELYGSPAAWKQRLSASEVCLQWDPDHDPHGNKVARRAIQLGLRGGVLRDYATDWCLGIDDVSAMVAQQHGNLRDGLERLETPLERVYPVEDPEVIAHLGLSDYTG</sequence>
<evidence type="ECO:0008006" key="3">
    <source>
        <dbReference type="Google" id="ProtNLM"/>
    </source>
</evidence>
<dbReference type="Proteomes" id="UP000031599">
    <property type="component" value="Unassembled WGS sequence"/>
</dbReference>
<dbReference type="PANTHER" id="PTHR38567:SF1">
    <property type="entry name" value="DUF4291 DOMAIN-CONTAINING PROTEIN"/>
    <property type="match status" value="1"/>
</dbReference>
<comment type="caution">
    <text evidence="1">The sequence shown here is derived from an EMBL/GenBank/DDBJ whole genome shotgun (WGS) entry which is preliminary data.</text>
</comment>
<evidence type="ECO:0000313" key="1">
    <source>
        <dbReference type="EMBL" id="KIG16878.1"/>
    </source>
</evidence>
<protein>
    <recommendedName>
        <fullName evidence="3">DUF4291 domain-containing protein</fullName>
    </recommendedName>
</protein>
<dbReference type="RefSeq" id="WP_052548885.1">
    <property type="nucleotide sequence ID" value="NZ_JMCC02000031.1"/>
</dbReference>
<accession>A0A0C2A0H5</accession>
<name>A0A0C2A0H5_9BACT</name>
<dbReference type="InterPro" id="IPR025633">
    <property type="entry name" value="DUF4291"/>
</dbReference>
<reference evidence="1 2" key="1">
    <citation type="submission" date="2014-12" db="EMBL/GenBank/DDBJ databases">
        <title>Genome assembly of Enhygromyxa salina DSM 15201.</title>
        <authorList>
            <person name="Sharma G."/>
            <person name="Subramanian S."/>
        </authorList>
    </citation>
    <scope>NUCLEOTIDE SEQUENCE [LARGE SCALE GENOMIC DNA]</scope>
    <source>
        <strain evidence="1 2">DSM 15201</strain>
    </source>
</reference>
<evidence type="ECO:0000313" key="2">
    <source>
        <dbReference type="Proteomes" id="UP000031599"/>
    </source>
</evidence>
<dbReference type="Pfam" id="PF14124">
    <property type="entry name" value="DUF4291"/>
    <property type="match status" value="1"/>
</dbReference>
<gene>
    <name evidence="1" type="ORF">DB30_04040</name>
</gene>
<organism evidence="1 2">
    <name type="scientific">Enhygromyxa salina</name>
    <dbReference type="NCBI Taxonomy" id="215803"/>
    <lineage>
        <taxon>Bacteria</taxon>
        <taxon>Pseudomonadati</taxon>
        <taxon>Myxococcota</taxon>
        <taxon>Polyangia</taxon>
        <taxon>Nannocystales</taxon>
        <taxon>Nannocystaceae</taxon>
        <taxon>Enhygromyxa</taxon>
    </lineage>
</organism>
<dbReference type="EMBL" id="JMCC02000031">
    <property type="protein sequence ID" value="KIG16878.1"/>
    <property type="molecule type" value="Genomic_DNA"/>
</dbReference>